<dbReference type="InterPro" id="IPR023458">
    <property type="entry name" value="Met-tRNA_ligase_1"/>
</dbReference>
<dbReference type="InterPro" id="IPR041872">
    <property type="entry name" value="Anticodon_Met"/>
</dbReference>
<protein>
    <recommendedName>
        <fullName evidence="2">Methionyl-tRNA synthetase anticodon-binding domain-containing protein</fullName>
    </recommendedName>
</protein>
<dbReference type="GO" id="GO:0006431">
    <property type="term" value="P:methionyl-tRNA aminoacylation"/>
    <property type="evidence" value="ECO:0007669"/>
    <property type="project" value="TreeGrafter"/>
</dbReference>
<evidence type="ECO:0000313" key="3">
    <source>
        <dbReference type="EMBL" id="GAH52678.1"/>
    </source>
</evidence>
<keyword evidence="1" id="KW-0472">Membrane</keyword>
<feature type="non-terminal residue" evidence="3">
    <location>
        <position position="1"/>
    </location>
</feature>
<evidence type="ECO:0000256" key="1">
    <source>
        <dbReference type="SAM" id="Phobius"/>
    </source>
</evidence>
<organism evidence="3">
    <name type="scientific">marine sediment metagenome</name>
    <dbReference type="NCBI Taxonomy" id="412755"/>
    <lineage>
        <taxon>unclassified sequences</taxon>
        <taxon>metagenomes</taxon>
        <taxon>ecological metagenomes</taxon>
    </lineage>
</organism>
<gene>
    <name evidence="3" type="ORF">S03H2_27896</name>
</gene>
<feature type="transmembrane region" description="Helical" evidence="1">
    <location>
        <begin position="34"/>
        <end position="53"/>
    </location>
</feature>
<dbReference type="PANTHER" id="PTHR45765">
    <property type="entry name" value="METHIONINE--TRNA LIGASE"/>
    <property type="match status" value="1"/>
</dbReference>
<dbReference type="GO" id="GO:0005829">
    <property type="term" value="C:cytosol"/>
    <property type="evidence" value="ECO:0007669"/>
    <property type="project" value="TreeGrafter"/>
</dbReference>
<comment type="caution">
    <text evidence="3">The sequence shown here is derived from an EMBL/GenBank/DDBJ whole genome shotgun (WGS) entry which is preliminary data.</text>
</comment>
<dbReference type="InterPro" id="IPR009080">
    <property type="entry name" value="tRNAsynth_Ia_anticodon-bd"/>
</dbReference>
<sequence length="114" mass="13017">IRLAMSLAQEANRYLDEKSPWKTIRQDRQASATALYVAISVLSCLRTVLYPFLPFSSQRLHEFLGFKGSVEDDGWQFHSPSPGQRLLPPEPLFSKLDEELADEETSRLGHAHFQ</sequence>
<dbReference type="PANTHER" id="PTHR45765:SF1">
    <property type="entry name" value="METHIONINE--TRNA LIGASE, CYTOPLASMIC"/>
    <property type="match status" value="1"/>
</dbReference>
<reference evidence="3" key="1">
    <citation type="journal article" date="2014" name="Front. Microbiol.">
        <title>High frequency of phylogenetically diverse reductive dehalogenase-homologous genes in deep subseafloor sedimentary metagenomes.</title>
        <authorList>
            <person name="Kawai M."/>
            <person name="Futagami T."/>
            <person name="Toyoda A."/>
            <person name="Takaki Y."/>
            <person name="Nishi S."/>
            <person name="Hori S."/>
            <person name="Arai W."/>
            <person name="Tsubouchi T."/>
            <person name="Morono Y."/>
            <person name="Uchiyama I."/>
            <person name="Ito T."/>
            <person name="Fujiyama A."/>
            <person name="Inagaki F."/>
            <person name="Takami H."/>
        </authorList>
    </citation>
    <scope>NUCLEOTIDE SEQUENCE</scope>
    <source>
        <strain evidence="3">Expedition CK06-06</strain>
    </source>
</reference>
<dbReference type="AlphaFoldDB" id="X1I545"/>
<feature type="domain" description="Methionyl-tRNA synthetase anticodon-binding" evidence="2">
    <location>
        <begin position="11"/>
        <end position="108"/>
    </location>
</feature>
<dbReference type="EMBL" id="BARU01016796">
    <property type="protein sequence ID" value="GAH52678.1"/>
    <property type="molecule type" value="Genomic_DNA"/>
</dbReference>
<dbReference type="SUPFAM" id="SSF47323">
    <property type="entry name" value="Anticodon-binding domain of a subclass of class I aminoacyl-tRNA synthetases"/>
    <property type="match status" value="1"/>
</dbReference>
<keyword evidence="1" id="KW-1133">Transmembrane helix</keyword>
<name>X1I545_9ZZZZ</name>
<dbReference type="GO" id="GO:0005524">
    <property type="term" value="F:ATP binding"/>
    <property type="evidence" value="ECO:0007669"/>
    <property type="project" value="InterPro"/>
</dbReference>
<dbReference type="Pfam" id="PF19303">
    <property type="entry name" value="Anticodon_3"/>
    <property type="match status" value="1"/>
</dbReference>
<keyword evidence="1" id="KW-0812">Transmembrane</keyword>
<evidence type="ECO:0000259" key="2">
    <source>
        <dbReference type="Pfam" id="PF19303"/>
    </source>
</evidence>
<dbReference type="GO" id="GO:0004825">
    <property type="term" value="F:methionine-tRNA ligase activity"/>
    <property type="evidence" value="ECO:0007669"/>
    <property type="project" value="InterPro"/>
</dbReference>
<accession>X1I545</accession>
<dbReference type="Gene3D" id="1.10.730.10">
    <property type="entry name" value="Isoleucyl-tRNA Synthetase, Domain 1"/>
    <property type="match status" value="1"/>
</dbReference>
<proteinExistence type="predicted"/>